<dbReference type="RefSeq" id="WP_348264844.1">
    <property type="nucleotide sequence ID" value="NZ_CP121196.1"/>
</dbReference>
<gene>
    <name evidence="5" type="ORF">P8935_09970</name>
</gene>
<feature type="domain" description="DUF3857" evidence="4">
    <location>
        <begin position="77"/>
        <end position="241"/>
    </location>
</feature>
<feature type="region of interest" description="Disordered" evidence="1">
    <location>
        <begin position="570"/>
        <end position="595"/>
    </location>
</feature>
<evidence type="ECO:0000259" key="4">
    <source>
        <dbReference type="Pfam" id="PF12969"/>
    </source>
</evidence>
<keyword evidence="2" id="KW-0732">Signal</keyword>
<dbReference type="Pfam" id="PF01841">
    <property type="entry name" value="Transglut_core"/>
    <property type="match status" value="1"/>
</dbReference>
<dbReference type="Gene3D" id="2.60.40.3140">
    <property type="match status" value="1"/>
</dbReference>
<reference evidence="5" key="1">
    <citation type="submission" date="2023-03" db="EMBL/GenBank/DDBJ databases">
        <title>Edaphobacter sp.</title>
        <authorList>
            <person name="Huber K.J."/>
            <person name="Papendorf J."/>
            <person name="Pilke C."/>
            <person name="Bunk B."/>
            <person name="Sproeer C."/>
            <person name="Pester M."/>
        </authorList>
    </citation>
    <scope>NUCLEOTIDE SEQUENCE</scope>
    <source>
        <strain evidence="5">DSM 110680</strain>
    </source>
</reference>
<evidence type="ECO:0000259" key="3">
    <source>
        <dbReference type="Pfam" id="PF01841"/>
    </source>
</evidence>
<dbReference type="Gene3D" id="1.25.40.10">
    <property type="entry name" value="Tetratricopeptide repeat domain"/>
    <property type="match status" value="2"/>
</dbReference>
<name>A0AAU7DP02_9BACT</name>
<accession>A0AAU7DP02</accession>
<feature type="signal peptide" evidence="2">
    <location>
        <begin position="1"/>
        <end position="22"/>
    </location>
</feature>
<evidence type="ECO:0000256" key="1">
    <source>
        <dbReference type="SAM" id="MobiDB-lite"/>
    </source>
</evidence>
<dbReference type="Gene3D" id="3.10.620.30">
    <property type="match status" value="1"/>
</dbReference>
<dbReference type="InterPro" id="IPR038765">
    <property type="entry name" value="Papain-like_cys_pep_sf"/>
</dbReference>
<dbReference type="Pfam" id="PF12969">
    <property type="entry name" value="DUF3857"/>
    <property type="match status" value="1"/>
</dbReference>
<dbReference type="SUPFAM" id="SSF48452">
    <property type="entry name" value="TPR-like"/>
    <property type="match status" value="2"/>
</dbReference>
<proteinExistence type="predicted"/>
<dbReference type="EMBL" id="CP121196">
    <property type="protein sequence ID" value="XBH19624.1"/>
    <property type="molecule type" value="Genomic_DNA"/>
</dbReference>
<evidence type="ECO:0000256" key="2">
    <source>
        <dbReference type="SAM" id="SignalP"/>
    </source>
</evidence>
<dbReference type="InterPro" id="IPR024618">
    <property type="entry name" value="DUF3857"/>
</dbReference>
<dbReference type="InterPro" id="IPR002931">
    <property type="entry name" value="Transglutaminase-like"/>
</dbReference>
<dbReference type="SUPFAM" id="SSF54001">
    <property type="entry name" value="Cysteine proteinases"/>
    <property type="match status" value="1"/>
</dbReference>
<organism evidence="5">
    <name type="scientific">Telmatobacter sp. DSM 110680</name>
    <dbReference type="NCBI Taxonomy" id="3036704"/>
    <lineage>
        <taxon>Bacteria</taxon>
        <taxon>Pseudomonadati</taxon>
        <taxon>Acidobacteriota</taxon>
        <taxon>Terriglobia</taxon>
        <taxon>Terriglobales</taxon>
        <taxon>Acidobacteriaceae</taxon>
        <taxon>Telmatobacter</taxon>
    </lineage>
</organism>
<sequence>MPLLVLRRFVPCLLVVAIPGVAGLDSRAQQNVQPWNAPHFSVPARDLYQAASEVATPDGANVTLFDDDEKFSFDEAGRLTHVGHYIYKVLTAKGAEGWDSLSVGWDPWHEVRPVIRARVIEPDYSEHTLDPIAITEEPARGGDYKTYSDGKRLHAPLPAIAPGVVVEEEYFERETEPFFAPGRVGRSFFGHEEVPVSHSRAVFEAPASLPLRIETRLLPGVTPNRVEANGQVTTTYEIGSLEGIEGRDANLPPDAYIFPEIDYSTGKSWQSLATEYSKIVDSKAVSDSVQSIVDGLIAGKSTTGEKEAAILDYVDREVRYTGIEFGEAAIVPHNPAETLALKYGDCKDKATLLVAMLRAAGINAYVALLNAGSRLDVPSELPGMGLFDHAIVYVPGTPAHHPGNVDLSPGTTGLWIDATDQYARLGQLPINDQGRHALIARPESTSLTVTPESTSRENVLLEMREIRLSENGPATVIEKTLPSGVFESHYRAFYADKPDKETRDGLTSYVKAQYIADKLTKVDRSDPGDLTKQFELTLQCEKARRGFTDLDSAIAAIRVDTLFQQLPEDLKRKDDSEEKKKKDDQEKPKKPRTADWELDQPFTAEWKYKIVPPTGFVPKELPKDDRIVMGPAVLTERFSKAQDGVVEADLAFDSGKRRFTVAEATELRNKVTEFVAGPALFVNFEPEGEALLHEGNVKEALASYRSLIAARPNEPVHHLQVSRVLMQAGMGEAARAEAREAVKLDPTSALAERTLADILKHDLVGRELRPGTDWAGAAEAYRAATRLDPDDHTAEGNLAILLEYDAVGRRYGEQAHLKQAVAEYQKLGQDKLAELEIPNNLPYAMFYSGDAAGAIKAAQALNPPPVALIAAGIAVLQGSKEGLAEINKRMNSDSAFKETARTAGEMLMNTRHYALAADFLQAGASGDNAAQTMGLAGMLRDAKRHEDLQFANTPADLVKHIFVLTMDPDLTEAKMMALASKNAIITMKATDPEEIKKSLDTAKKLNSQMARKDNSLDVTVDILVEAFDPKVEGDDSTGYREKVQIPGGPSLTFFVVKEGGQYKLLDSTDKPNSMALEMLDRIASGNLNGAKVLLDWIREDQHLGGGDDTLGGPVFPRFWIKGQAADAHKMTLAAAALMVGTKPTAAQGIKLLEEARKNAASDRDKTNIELALAEGYSQLNDYAKLEEVGSDLLKEVPESRSAFMTNVEALIGLKRYDDALALSDARLKLLEGDADALQAKMRVEASRGNYAAARGWIQKLIDQGKGDASLLNSMAWFALYTGKVDQSDVATATKATQMDQNSPAILHTMACVYAETGKTKEAHDLLLRAMDELNLDEPDDDYWYAFGRIAEQYGERDVAISDYRKLEKPKEAMAIPASSWQLAQNRLKVLGAEETVGGK</sequence>
<protein>
    <submittedName>
        <fullName evidence="5">DUF3857 domain-containing protein</fullName>
    </submittedName>
</protein>
<feature type="chain" id="PRO_5043335818" evidence="2">
    <location>
        <begin position="23"/>
        <end position="1399"/>
    </location>
</feature>
<feature type="domain" description="Transglutaminase-like" evidence="3">
    <location>
        <begin position="291"/>
        <end position="365"/>
    </location>
</feature>
<evidence type="ECO:0000313" key="5">
    <source>
        <dbReference type="EMBL" id="XBH19624.1"/>
    </source>
</evidence>
<dbReference type="InterPro" id="IPR011990">
    <property type="entry name" value="TPR-like_helical_dom_sf"/>
</dbReference>